<dbReference type="EMBL" id="FRBH01000001">
    <property type="protein sequence ID" value="SHK52717.1"/>
    <property type="molecule type" value="Genomic_DNA"/>
</dbReference>
<evidence type="ECO:0000256" key="1">
    <source>
        <dbReference type="ARBA" id="ARBA00007118"/>
    </source>
</evidence>
<evidence type="ECO:0000313" key="8">
    <source>
        <dbReference type="Proteomes" id="UP000650994"/>
    </source>
</evidence>
<dbReference type="Proteomes" id="UP000184120">
    <property type="component" value="Unassembled WGS sequence"/>
</dbReference>
<gene>
    <name evidence="5" type="ORF">GCM10010984_10790</name>
    <name evidence="6" type="ORF">SAMN05443634_101291</name>
</gene>
<dbReference type="PANTHER" id="PTHR43673:SF10">
    <property type="entry name" value="NADH DEHYDROGENASE_NAD(P)H NITROREDUCTASE XCC3605-RELATED"/>
    <property type="match status" value="1"/>
</dbReference>
<reference evidence="6" key="3">
    <citation type="submission" date="2016-11" db="EMBL/GenBank/DDBJ databases">
        <authorList>
            <person name="Jaros S."/>
            <person name="Januszkiewicz K."/>
            <person name="Wedrychowicz H."/>
        </authorList>
    </citation>
    <scope>NUCLEOTIDE SEQUENCE [LARGE SCALE GENOMIC DNA]</scope>
    <source>
        <strain evidence="6">DSM 27989</strain>
    </source>
</reference>
<name>A0A1M6T6U4_9FLAO</name>
<evidence type="ECO:0000256" key="2">
    <source>
        <dbReference type="ARBA" id="ARBA00022857"/>
    </source>
</evidence>
<evidence type="ECO:0000313" key="7">
    <source>
        <dbReference type="Proteomes" id="UP000184120"/>
    </source>
</evidence>
<reference evidence="7" key="2">
    <citation type="submission" date="2016-11" db="EMBL/GenBank/DDBJ databases">
        <authorList>
            <person name="Varghese N."/>
            <person name="Submissions S."/>
        </authorList>
    </citation>
    <scope>NUCLEOTIDE SEQUENCE [LARGE SCALE GENOMIC DNA]</scope>
    <source>
        <strain evidence="7">DSM 27989</strain>
    </source>
</reference>
<evidence type="ECO:0000256" key="3">
    <source>
        <dbReference type="ARBA" id="ARBA00023002"/>
    </source>
</evidence>
<keyword evidence="3" id="KW-0560">Oxidoreductase</keyword>
<evidence type="ECO:0000259" key="4">
    <source>
        <dbReference type="Pfam" id="PF00881"/>
    </source>
</evidence>
<dbReference type="STRING" id="1434701.SAMN05443634_101291"/>
<proteinExistence type="inferred from homology"/>
<reference evidence="5" key="1">
    <citation type="journal article" date="2014" name="Int. J. Syst. Evol. Microbiol.">
        <title>Complete genome of a new Firmicutes species belonging to the dominant human colonic microbiota ('Ruminococcus bicirculans') reveals two chromosomes and a selective capacity to utilize plant glucans.</title>
        <authorList>
            <consortium name="NISC Comparative Sequencing Program"/>
            <person name="Wegmann U."/>
            <person name="Louis P."/>
            <person name="Goesmann A."/>
            <person name="Henrissat B."/>
            <person name="Duncan S.H."/>
            <person name="Flint H.J."/>
        </authorList>
    </citation>
    <scope>NUCLEOTIDE SEQUENCE</scope>
    <source>
        <strain evidence="5">CGMCC 1.12707</strain>
    </source>
</reference>
<dbReference type="Proteomes" id="UP000650994">
    <property type="component" value="Unassembled WGS sequence"/>
</dbReference>
<feature type="domain" description="Nitroreductase" evidence="4">
    <location>
        <begin position="8"/>
        <end position="173"/>
    </location>
</feature>
<sequence>MSFLDLAKTRYTAKTYSTDNKISDEKINLLKEIIRLSPSSINSQPWKFTFVTNEKMKEKFAASSYWNGQKINEASNLVIFSVLDNIDIFEKQINEHLNQGSINYYNEFVKVKGENEIKAWLKHQVYLSLGFFLSACAELGIDSTPMEGIKNNEYDDILQLENYKTLFAVAIGYRNTEDSNQPSLTPKSRLQMTEVVQTL</sequence>
<keyword evidence="8" id="KW-1185">Reference proteome</keyword>
<evidence type="ECO:0000313" key="6">
    <source>
        <dbReference type="EMBL" id="SHK52717.1"/>
    </source>
</evidence>
<organism evidence="6 7">
    <name type="scientific">Chishuiella changwenlii</name>
    <dbReference type="NCBI Taxonomy" id="1434701"/>
    <lineage>
        <taxon>Bacteria</taxon>
        <taxon>Pseudomonadati</taxon>
        <taxon>Bacteroidota</taxon>
        <taxon>Flavobacteriia</taxon>
        <taxon>Flavobacteriales</taxon>
        <taxon>Weeksellaceae</taxon>
        <taxon>Chishuiella</taxon>
    </lineage>
</organism>
<keyword evidence="2" id="KW-0521">NADP</keyword>
<dbReference type="CDD" id="cd02149">
    <property type="entry name" value="NfsB-like"/>
    <property type="match status" value="1"/>
</dbReference>
<dbReference type="InterPro" id="IPR033878">
    <property type="entry name" value="NfsB-like"/>
</dbReference>
<accession>A0A1M6T6U4</accession>
<dbReference type="RefSeq" id="WP_072929154.1">
    <property type="nucleotide sequence ID" value="NZ_BMFL01000006.1"/>
</dbReference>
<evidence type="ECO:0000313" key="5">
    <source>
        <dbReference type="EMBL" id="GGE95094.1"/>
    </source>
</evidence>
<dbReference type="Pfam" id="PF00881">
    <property type="entry name" value="Nitroreductase"/>
    <property type="match status" value="1"/>
</dbReference>
<dbReference type="PANTHER" id="PTHR43673">
    <property type="entry name" value="NAD(P)H NITROREDUCTASE YDGI-RELATED"/>
    <property type="match status" value="1"/>
</dbReference>
<dbReference type="InterPro" id="IPR000415">
    <property type="entry name" value="Nitroreductase-like"/>
</dbReference>
<reference evidence="8" key="4">
    <citation type="journal article" date="2019" name="Int. J. Syst. Evol. Microbiol.">
        <title>The Global Catalogue of Microorganisms (GCM) 10K type strain sequencing project: providing services to taxonomists for standard genome sequencing and annotation.</title>
        <authorList>
            <consortium name="The Broad Institute Genomics Platform"/>
            <consortium name="The Broad Institute Genome Sequencing Center for Infectious Disease"/>
            <person name="Wu L."/>
            <person name="Ma J."/>
        </authorList>
    </citation>
    <scope>NUCLEOTIDE SEQUENCE [LARGE SCALE GENOMIC DNA]</scope>
    <source>
        <strain evidence="8">CGMCC 1.12707</strain>
    </source>
</reference>
<protein>
    <submittedName>
        <fullName evidence="5">NAD(P)H-dependent oxidoreductase</fullName>
    </submittedName>
    <submittedName>
        <fullName evidence="6">Nitroreductase / dihydropteridine reductase</fullName>
    </submittedName>
</protein>
<dbReference type="SUPFAM" id="SSF55469">
    <property type="entry name" value="FMN-dependent nitroreductase-like"/>
    <property type="match status" value="1"/>
</dbReference>
<dbReference type="EMBL" id="BMFL01000006">
    <property type="protein sequence ID" value="GGE95094.1"/>
    <property type="molecule type" value="Genomic_DNA"/>
</dbReference>
<dbReference type="GO" id="GO:0016491">
    <property type="term" value="F:oxidoreductase activity"/>
    <property type="evidence" value="ECO:0007669"/>
    <property type="project" value="UniProtKB-KW"/>
</dbReference>
<dbReference type="AlphaFoldDB" id="A0A1M6T6U4"/>
<dbReference type="OrthoDB" id="9809288at2"/>
<reference evidence="5" key="5">
    <citation type="submission" date="2024-05" db="EMBL/GenBank/DDBJ databases">
        <authorList>
            <person name="Sun Q."/>
            <person name="Zhou Y."/>
        </authorList>
    </citation>
    <scope>NUCLEOTIDE SEQUENCE</scope>
    <source>
        <strain evidence="5">CGMCC 1.12707</strain>
    </source>
</reference>
<comment type="similarity">
    <text evidence="1">Belongs to the nitroreductase family.</text>
</comment>
<dbReference type="InterPro" id="IPR029479">
    <property type="entry name" value="Nitroreductase"/>
</dbReference>
<dbReference type="Gene3D" id="3.40.109.10">
    <property type="entry name" value="NADH Oxidase"/>
    <property type="match status" value="1"/>
</dbReference>